<comment type="cofactor">
    <cofactor evidence="1">
        <name>Mg(2+)</name>
        <dbReference type="ChEBI" id="CHEBI:18420"/>
    </cofactor>
</comment>
<dbReference type="PROSITE" id="PS01229">
    <property type="entry name" value="COF_2"/>
    <property type="match status" value="1"/>
</dbReference>
<protein>
    <recommendedName>
        <fullName evidence="8">Cof-type HAD-IIB family hydrolase</fullName>
    </recommendedName>
</protein>
<proteinExistence type="inferred from homology"/>
<dbReference type="PANTHER" id="PTHR47267:SF4">
    <property type="entry name" value="PYRIDOXAL PHOSPHATE PHOSPHATASE YIGL"/>
    <property type="match status" value="1"/>
</dbReference>
<dbReference type="InterPro" id="IPR000150">
    <property type="entry name" value="Cof"/>
</dbReference>
<evidence type="ECO:0008006" key="8">
    <source>
        <dbReference type="Google" id="ProtNLM"/>
    </source>
</evidence>
<dbReference type="Pfam" id="PF08282">
    <property type="entry name" value="Hydrolase_3"/>
    <property type="match status" value="1"/>
</dbReference>
<evidence type="ECO:0000313" key="7">
    <source>
        <dbReference type="Proteomes" id="UP000183031"/>
    </source>
</evidence>
<keyword evidence="2" id="KW-0479">Metal-binding</keyword>
<evidence type="ECO:0000256" key="1">
    <source>
        <dbReference type="ARBA" id="ARBA00001946"/>
    </source>
</evidence>
<dbReference type="NCBIfam" id="TIGR00099">
    <property type="entry name" value="Cof-subfamily"/>
    <property type="match status" value="1"/>
</dbReference>
<evidence type="ECO:0000256" key="3">
    <source>
        <dbReference type="ARBA" id="ARBA00022801"/>
    </source>
</evidence>
<comment type="similarity">
    <text evidence="5">Belongs to the HAD-like hydrolase superfamily. Cof family.</text>
</comment>
<dbReference type="NCBIfam" id="TIGR01484">
    <property type="entry name" value="HAD-SF-IIB"/>
    <property type="match status" value="1"/>
</dbReference>
<evidence type="ECO:0000256" key="2">
    <source>
        <dbReference type="ARBA" id="ARBA00022723"/>
    </source>
</evidence>
<comment type="caution">
    <text evidence="6">The sequence shown here is derived from an EMBL/GenBank/DDBJ whole genome shotgun (WGS) entry which is preliminary data.</text>
</comment>
<dbReference type="InterPro" id="IPR006379">
    <property type="entry name" value="HAD-SF_hydro_IIB"/>
</dbReference>
<dbReference type="RefSeq" id="WP_004935307.1">
    <property type="nucleotide sequence ID" value="NZ_CBCSIN010000002.1"/>
</dbReference>
<keyword evidence="7" id="KW-1185">Reference proteome</keyword>
<reference evidence="6 7" key="1">
    <citation type="submission" date="2016-10" db="EMBL/GenBank/DDBJ databases">
        <authorList>
            <person name="Varghese N."/>
            <person name="Submissions S."/>
        </authorList>
    </citation>
    <scope>NUCLEOTIDE SEQUENCE [LARGE SCALE GENOMIC DNA]</scope>
    <source>
        <strain evidence="6 7">CGMCC 1.6853</strain>
    </source>
</reference>
<keyword evidence="4" id="KW-0460">Magnesium</keyword>
<dbReference type="InterPro" id="IPR023214">
    <property type="entry name" value="HAD_sf"/>
</dbReference>
<accession>A0A1G5GE87</accession>
<organism evidence="6 7">
    <name type="scientific">Serratia nematodiphila</name>
    <dbReference type="NCBI Taxonomy" id="458197"/>
    <lineage>
        <taxon>Bacteria</taxon>
        <taxon>Pseudomonadati</taxon>
        <taxon>Pseudomonadota</taxon>
        <taxon>Gammaproteobacteria</taxon>
        <taxon>Enterobacterales</taxon>
        <taxon>Yersiniaceae</taxon>
        <taxon>Serratia</taxon>
    </lineage>
</organism>
<dbReference type="Gene3D" id="3.40.50.1000">
    <property type="entry name" value="HAD superfamily/HAD-like"/>
    <property type="match status" value="1"/>
</dbReference>
<evidence type="ECO:0000256" key="4">
    <source>
        <dbReference type="ARBA" id="ARBA00022842"/>
    </source>
</evidence>
<evidence type="ECO:0000256" key="5">
    <source>
        <dbReference type="ARBA" id="ARBA00034778"/>
    </source>
</evidence>
<evidence type="ECO:0000313" key="6">
    <source>
        <dbReference type="EMBL" id="SCY49018.1"/>
    </source>
</evidence>
<dbReference type="GeneID" id="93697619"/>
<sequence>MWLAIDGKIKYRAIVSDLDGTLLDPAGNLSDLTVETLNILHARGLEIVIATGRCDADARGIVDGLGFSPAIVSCNGAMVNIEGRPVADKSYFLPRDSQMMLMDYLFACPLHVTLFTQEGWMMAEENPHFADYIKTSGVACRYVEPEAMKRQPILKVLLQGEAALIERFYDEVSQAFGKTLSICKSSAETIDIMDKHISKARSVADYLSAKQIAMRDCLSFGDAMNDLDMLRWAGTGVVMGNAMGELKRALPFNPIALPNSRNGVADYLCREFGLF</sequence>
<dbReference type="PANTHER" id="PTHR47267">
    <property type="match status" value="1"/>
</dbReference>
<gene>
    <name evidence="6" type="ORF">SAMN02927935_01612</name>
</gene>
<dbReference type="Gene3D" id="3.30.1240.10">
    <property type="match status" value="1"/>
</dbReference>
<keyword evidence="3" id="KW-0378">Hydrolase</keyword>
<dbReference type="InterPro" id="IPR036412">
    <property type="entry name" value="HAD-like_sf"/>
</dbReference>
<dbReference type="EMBL" id="FMUT01000004">
    <property type="protein sequence ID" value="SCY49018.1"/>
    <property type="molecule type" value="Genomic_DNA"/>
</dbReference>
<dbReference type="Proteomes" id="UP000183031">
    <property type="component" value="Unassembled WGS sequence"/>
</dbReference>
<name>A0A1G5GE87_9GAMM</name>
<dbReference type="SUPFAM" id="SSF56784">
    <property type="entry name" value="HAD-like"/>
    <property type="match status" value="1"/>
</dbReference>